<sequence>MAEQIGIRELLEAGVHFGHQTRRWNPKMRRFIHGERDGIYIIDLLKTQVLLEQAQEFASKLAHRGGVVLFVGTKKQARDAIKETAEGAGMPYVNQRWLGGLLTNFQTISLRIKRLHDLERYEREGQLALLPTRERLSAEADLTKLRANLGGVKNMQRPPDAMFVVDLKTETIAVREAQRLRIPIIGLVDTNCDPDGIDYVIPGNDDAIKSCALITQGVGSVVSEGRQVFRAEEERARQEAEEKARREAEERARREAEERAKREAEHAALREAELRAREEAKVHTQAGETRDQAEAQVAEAVAESGTPNPDPVVTQEADREKADAARKAGGPRKAQDPQPAPVAEAGEPITNEDVREAAGAAAAAEANGAPAEAAPAAPVAEAAPAAPVAEPAPAAPAAEPEPEPAPAAPVAEAAPAAPAAEPEAAAPAEAGSPAENEKKEEANQ</sequence>
<evidence type="ECO:0000256" key="1">
    <source>
        <dbReference type="ARBA" id="ARBA00006242"/>
    </source>
</evidence>
<dbReference type="Gene3D" id="3.40.50.10490">
    <property type="entry name" value="Glucose-6-phosphate isomerase like protein, domain 1"/>
    <property type="match status" value="1"/>
</dbReference>
<comment type="similarity">
    <text evidence="1 5 6">Belongs to the universal ribosomal protein uS2 family.</text>
</comment>
<keyword evidence="10" id="KW-1185">Reference proteome</keyword>
<evidence type="ECO:0000256" key="7">
    <source>
        <dbReference type="SAM" id="Coils"/>
    </source>
</evidence>
<dbReference type="InterPro" id="IPR018130">
    <property type="entry name" value="Ribosomal_uS2_CS"/>
</dbReference>
<feature type="compositionally biased region" description="Basic and acidic residues" evidence="8">
    <location>
        <begin position="435"/>
        <end position="444"/>
    </location>
</feature>
<feature type="compositionally biased region" description="Low complexity" evidence="8">
    <location>
        <begin position="294"/>
        <end position="303"/>
    </location>
</feature>
<dbReference type="CDD" id="cd01425">
    <property type="entry name" value="RPS2"/>
    <property type="match status" value="1"/>
</dbReference>
<keyword evidence="2 5" id="KW-0689">Ribosomal protein</keyword>
<feature type="compositionally biased region" description="Low complexity" evidence="8">
    <location>
        <begin position="357"/>
        <end position="398"/>
    </location>
</feature>
<evidence type="ECO:0000256" key="2">
    <source>
        <dbReference type="ARBA" id="ARBA00022980"/>
    </source>
</evidence>
<dbReference type="AlphaFoldDB" id="A0A9E6XXQ5"/>
<feature type="region of interest" description="Disordered" evidence="8">
    <location>
        <begin position="278"/>
        <end position="444"/>
    </location>
</feature>
<protein>
    <recommendedName>
        <fullName evidence="4 5">Small ribosomal subunit protein uS2</fullName>
    </recommendedName>
</protein>
<dbReference type="PROSITE" id="PS00962">
    <property type="entry name" value="RIBOSOMAL_S2_1"/>
    <property type="match status" value="1"/>
</dbReference>
<dbReference type="Gene3D" id="1.10.287.610">
    <property type="entry name" value="Helix hairpin bin"/>
    <property type="match status" value="1"/>
</dbReference>
<keyword evidence="3 5" id="KW-0687">Ribonucleoprotein</keyword>
<name>A0A9E6XXQ5_9ACTN</name>
<dbReference type="InterPro" id="IPR005706">
    <property type="entry name" value="Ribosomal_uS2_bac/mit/plastid"/>
</dbReference>
<evidence type="ECO:0000256" key="4">
    <source>
        <dbReference type="ARBA" id="ARBA00035256"/>
    </source>
</evidence>
<dbReference type="RefSeq" id="WP_259315993.1">
    <property type="nucleotide sequence ID" value="NZ_CP087164.1"/>
</dbReference>
<feature type="coiled-coil region" evidence="7">
    <location>
        <begin position="226"/>
        <end position="267"/>
    </location>
</feature>
<evidence type="ECO:0000256" key="5">
    <source>
        <dbReference type="HAMAP-Rule" id="MF_00291"/>
    </source>
</evidence>
<dbReference type="PANTHER" id="PTHR12534">
    <property type="entry name" value="30S RIBOSOMAL PROTEIN S2 PROKARYOTIC AND ORGANELLAR"/>
    <property type="match status" value="1"/>
</dbReference>
<dbReference type="EMBL" id="CP087164">
    <property type="protein sequence ID" value="UGS36320.1"/>
    <property type="molecule type" value="Genomic_DNA"/>
</dbReference>
<dbReference type="GO" id="GO:0022627">
    <property type="term" value="C:cytosolic small ribosomal subunit"/>
    <property type="evidence" value="ECO:0007669"/>
    <property type="project" value="TreeGrafter"/>
</dbReference>
<dbReference type="Proteomes" id="UP001162834">
    <property type="component" value="Chromosome"/>
</dbReference>
<feature type="compositionally biased region" description="Basic and acidic residues" evidence="8">
    <location>
        <begin position="278"/>
        <end position="293"/>
    </location>
</feature>
<dbReference type="PROSITE" id="PS00963">
    <property type="entry name" value="RIBOSOMAL_S2_2"/>
    <property type="match status" value="1"/>
</dbReference>
<dbReference type="GO" id="GO:0006412">
    <property type="term" value="P:translation"/>
    <property type="evidence" value="ECO:0007669"/>
    <property type="project" value="UniProtKB-UniRule"/>
</dbReference>
<evidence type="ECO:0000256" key="6">
    <source>
        <dbReference type="RuleBase" id="RU003631"/>
    </source>
</evidence>
<proteinExistence type="inferred from homology"/>
<reference evidence="9" key="1">
    <citation type="journal article" date="2022" name="Int. J. Syst. Evol. Microbiol.">
        <title>Pseudomonas aegrilactucae sp. nov. and Pseudomonas morbosilactucae sp. nov., pathogens causing bacterial rot of lettuce in Japan.</title>
        <authorList>
            <person name="Sawada H."/>
            <person name="Fujikawa T."/>
            <person name="Satou M."/>
        </authorList>
    </citation>
    <scope>NUCLEOTIDE SEQUENCE</scope>
    <source>
        <strain evidence="9">0166_1</strain>
    </source>
</reference>
<dbReference type="Pfam" id="PF00318">
    <property type="entry name" value="Ribosomal_S2"/>
    <property type="match status" value="1"/>
</dbReference>
<evidence type="ECO:0000256" key="3">
    <source>
        <dbReference type="ARBA" id="ARBA00023274"/>
    </source>
</evidence>
<dbReference type="PRINTS" id="PR00395">
    <property type="entry name" value="RIBOSOMALS2"/>
</dbReference>
<organism evidence="9 10">
    <name type="scientific">Capillimicrobium parvum</name>
    <dbReference type="NCBI Taxonomy" id="2884022"/>
    <lineage>
        <taxon>Bacteria</taxon>
        <taxon>Bacillati</taxon>
        <taxon>Actinomycetota</taxon>
        <taxon>Thermoleophilia</taxon>
        <taxon>Solirubrobacterales</taxon>
        <taxon>Capillimicrobiaceae</taxon>
        <taxon>Capillimicrobium</taxon>
    </lineage>
</organism>
<dbReference type="InterPro" id="IPR001865">
    <property type="entry name" value="Ribosomal_uS2"/>
</dbReference>
<evidence type="ECO:0000256" key="8">
    <source>
        <dbReference type="SAM" id="MobiDB-lite"/>
    </source>
</evidence>
<evidence type="ECO:0000313" key="10">
    <source>
        <dbReference type="Proteomes" id="UP001162834"/>
    </source>
</evidence>
<gene>
    <name evidence="5" type="primary">rpsB</name>
    <name evidence="9" type="ORF">DSM104329_02724</name>
</gene>
<dbReference type="PANTHER" id="PTHR12534:SF0">
    <property type="entry name" value="SMALL RIBOSOMAL SUBUNIT PROTEIN US2M"/>
    <property type="match status" value="1"/>
</dbReference>
<dbReference type="InterPro" id="IPR023591">
    <property type="entry name" value="Ribosomal_uS2_flav_dom_sf"/>
</dbReference>
<dbReference type="GO" id="GO:0003735">
    <property type="term" value="F:structural constituent of ribosome"/>
    <property type="evidence" value="ECO:0007669"/>
    <property type="project" value="InterPro"/>
</dbReference>
<feature type="compositionally biased region" description="Basic and acidic residues" evidence="8">
    <location>
        <begin position="316"/>
        <end position="326"/>
    </location>
</feature>
<dbReference type="KEGG" id="sbae:DSM104329_02724"/>
<dbReference type="NCBIfam" id="TIGR01011">
    <property type="entry name" value="rpsB_bact"/>
    <property type="match status" value="1"/>
</dbReference>
<feature type="compositionally biased region" description="Low complexity" evidence="8">
    <location>
        <begin position="408"/>
        <end position="434"/>
    </location>
</feature>
<evidence type="ECO:0000313" key="9">
    <source>
        <dbReference type="EMBL" id="UGS36320.1"/>
    </source>
</evidence>
<dbReference type="HAMAP" id="MF_00291_B">
    <property type="entry name" value="Ribosomal_uS2_B"/>
    <property type="match status" value="1"/>
</dbReference>
<dbReference type="SUPFAM" id="SSF52313">
    <property type="entry name" value="Ribosomal protein S2"/>
    <property type="match status" value="1"/>
</dbReference>
<keyword evidence="7" id="KW-0175">Coiled coil</keyword>
<accession>A0A9E6XXQ5</accession>